<dbReference type="AlphaFoldDB" id="A0AAF0T880"/>
<organism evidence="2 3">
    <name type="scientific">Solanum verrucosum</name>
    <dbReference type="NCBI Taxonomy" id="315347"/>
    <lineage>
        <taxon>Eukaryota</taxon>
        <taxon>Viridiplantae</taxon>
        <taxon>Streptophyta</taxon>
        <taxon>Embryophyta</taxon>
        <taxon>Tracheophyta</taxon>
        <taxon>Spermatophyta</taxon>
        <taxon>Magnoliopsida</taxon>
        <taxon>eudicotyledons</taxon>
        <taxon>Gunneridae</taxon>
        <taxon>Pentapetalae</taxon>
        <taxon>asterids</taxon>
        <taxon>lamiids</taxon>
        <taxon>Solanales</taxon>
        <taxon>Solanaceae</taxon>
        <taxon>Solanoideae</taxon>
        <taxon>Solaneae</taxon>
        <taxon>Solanum</taxon>
    </lineage>
</organism>
<feature type="compositionally biased region" description="Basic and acidic residues" evidence="1">
    <location>
        <begin position="19"/>
        <end position="29"/>
    </location>
</feature>
<feature type="region of interest" description="Disordered" evidence="1">
    <location>
        <begin position="1"/>
        <end position="90"/>
    </location>
</feature>
<evidence type="ECO:0000313" key="2">
    <source>
        <dbReference type="EMBL" id="WMV07823.1"/>
    </source>
</evidence>
<protein>
    <submittedName>
        <fullName evidence="2">Uncharacterized protein</fullName>
    </submittedName>
</protein>
<accession>A0AAF0T880</accession>
<gene>
    <name evidence="2" type="ORF">MTR67_001208</name>
</gene>
<dbReference type="Proteomes" id="UP001234989">
    <property type="component" value="Chromosome 1"/>
</dbReference>
<sequence>MGLTYWNKRRTLNESNLWTHHEPTKESATKGHGRGRGRERARGRGQGRIAPARGVALVENAPRNEISHAHHEEIEENVKVENEEDVGKEE</sequence>
<feature type="compositionally biased region" description="Basic and acidic residues" evidence="1">
    <location>
        <begin position="65"/>
        <end position="81"/>
    </location>
</feature>
<evidence type="ECO:0000313" key="3">
    <source>
        <dbReference type="Proteomes" id="UP001234989"/>
    </source>
</evidence>
<name>A0AAF0T880_SOLVR</name>
<keyword evidence="3" id="KW-1185">Reference proteome</keyword>
<reference evidence="2" key="1">
    <citation type="submission" date="2023-08" db="EMBL/GenBank/DDBJ databases">
        <title>A de novo genome assembly of Solanum verrucosum Schlechtendal, a Mexican diploid species geographically isolated from the other diploid A-genome species in potato relatives.</title>
        <authorList>
            <person name="Hosaka K."/>
        </authorList>
    </citation>
    <scope>NUCLEOTIDE SEQUENCE</scope>
    <source>
        <tissue evidence="2">Young leaves</tissue>
    </source>
</reference>
<evidence type="ECO:0000256" key="1">
    <source>
        <dbReference type="SAM" id="MobiDB-lite"/>
    </source>
</evidence>
<dbReference type="EMBL" id="CP133612">
    <property type="protein sequence ID" value="WMV07823.1"/>
    <property type="molecule type" value="Genomic_DNA"/>
</dbReference>
<proteinExistence type="predicted"/>